<keyword evidence="1" id="KW-1133">Transmembrane helix</keyword>
<feature type="transmembrane region" description="Helical" evidence="1">
    <location>
        <begin position="121"/>
        <end position="145"/>
    </location>
</feature>
<feature type="transmembrane region" description="Helical" evidence="1">
    <location>
        <begin position="83"/>
        <end position="100"/>
    </location>
</feature>
<feature type="transmembrane region" description="Helical" evidence="1">
    <location>
        <begin position="30"/>
        <end position="51"/>
    </location>
</feature>
<reference evidence="2 3" key="1">
    <citation type="journal article" date="2016" name="Nat. Commun.">
        <title>Thousands of microbial genomes shed light on interconnected biogeochemical processes in an aquifer system.</title>
        <authorList>
            <person name="Anantharaman K."/>
            <person name="Brown C.T."/>
            <person name="Hug L.A."/>
            <person name="Sharon I."/>
            <person name="Castelle C.J."/>
            <person name="Probst A.J."/>
            <person name="Thomas B.C."/>
            <person name="Singh A."/>
            <person name="Wilkins M.J."/>
            <person name="Karaoz U."/>
            <person name="Brodie E.L."/>
            <person name="Williams K.H."/>
            <person name="Hubbard S.S."/>
            <person name="Banfield J.F."/>
        </authorList>
    </citation>
    <scope>NUCLEOTIDE SEQUENCE [LARGE SCALE GENOMIC DNA]</scope>
</reference>
<organism evidence="2 3">
    <name type="scientific">Candidatus Kerfeldbacteria bacterium RIFOXYB2_FULL_38_14</name>
    <dbReference type="NCBI Taxonomy" id="1798547"/>
    <lineage>
        <taxon>Bacteria</taxon>
        <taxon>Candidatus Kerfeldiibacteriota</taxon>
    </lineage>
</organism>
<feature type="transmembrane region" description="Helical" evidence="1">
    <location>
        <begin position="7"/>
        <end position="24"/>
    </location>
</feature>
<protein>
    <submittedName>
        <fullName evidence="2">Uncharacterized protein</fullName>
    </submittedName>
</protein>
<proteinExistence type="predicted"/>
<feature type="transmembrane region" description="Helical" evidence="1">
    <location>
        <begin position="202"/>
        <end position="224"/>
    </location>
</feature>
<sequence length="254" mass="29294">MILFRRLLPLLGPLILAYFLYQILNKPENWALSVSGMVLLVLFCVSFMNEWKVNKAEFWGLLFPIVVFTAGALGFLFFLEQSFLRYLTMAAMVLLFALYLENLFIYRFQKHKYTQFSLPNLSIFLLTVAGFFLFSTGFGFALTNVLPPADLTWFALIYSFLVMWHLVWSYQIPKGKRLAAIFLVTLLSTELVWVLHFWPTTFFVGGLIVAVFLYAVPSLVQLALREVLTKKLWMQYAVISLLAVLFVTLTASWS</sequence>
<evidence type="ECO:0000313" key="3">
    <source>
        <dbReference type="Proteomes" id="UP000176420"/>
    </source>
</evidence>
<evidence type="ECO:0000313" key="2">
    <source>
        <dbReference type="EMBL" id="OGY88238.1"/>
    </source>
</evidence>
<keyword evidence="1" id="KW-0472">Membrane</keyword>
<dbReference type="Proteomes" id="UP000176420">
    <property type="component" value="Unassembled WGS sequence"/>
</dbReference>
<comment type="caution">
    <text evidence="2">The sequence shown here is derived from an EMBL/GenBank/DDBJ whole genome shotgun (WGS) entry which is preliminary data.</text>
</comment>
<accession>A0A1G2BG85</accession>
<evidence type="ECO:0000256" key="1">
    <source>
        <dbReference type="SAM" id="Phobius"/>
    </source>
</evidence>
<keyword evidence="1" id="KW-0812">Transmembrane</keyword>
<feature type="transmembrane region" description="Helical" evidence="1">
    <location>
        <begin position="236"/>
        <end position="253"/>
    </location>
</feature>
<feature type="transmembrane region" description="Helical" evidence="1">
    <location>
        <begin position="177"/>
        <end position="196"/>
    </location>
</feature>
<dbReference type="AlphaFoldDB" id="A0A1G2BG85"/>
<gene>
    <name evidence="2" type="ORF">A2319_03545</name>
</gene>
<feature type="transmembrane region" description="Helical" evidence="1">
    <location>
        <begin position="58"/>
        <end position="77"/>
    </location>
</feature>
<name>A0A1G2BG85_9BACT</name>
<dbReference type="EMBL" id="MHKI01000003">
    <property type="protein sequence ID" value="OGY88238.1"/>
    <property type="molecule type" value="Genomic_DNA"/>
</dbReference>
<feature type="transmembrane region" description="Helical" evidence="1">
    <location>
        <begin position="151"/>
        <end position="170"/>
    </location>
</feature>